<dbReference type="Pfam" id="PF01979">
    <property type="entry name" value="Amidohydro_1"/>
    <property type="match status" value="1"/>
</dbReference>
<dbReference type="RefSeq" id="WP_167392230.1">
    <property type="nucleotide sequence ID" value="NZ_JBHRVD010000001.1"/>
</dbReference>
<dbReference type="PANTHER" id="PTHR43794">
    <property type="entry name" value="AMINOHYDROLASE SSNA-RELATED"/>
    <property type="match status" value="1"/>
</dbReference>
<organism evidence="3 4">
    <name type="scientific">Mesorhizobium cantuariense</name>
    <dbReference type="NCBI Taxonomy" id="1300275"/>
    <lineage>
        <taxon>Bacteria</taxon>
        <taxon>Pseudomonadati</taxon>
        <taxon>Pseudomonadota</taxon>
        <taxon>Alphaproteobacteria</taxon>
        <taxon>Hyphomicrobiales</taxon>
        <taxon>Phyllobacteriaceae</taxon>
        <taxon>Mesorhizobium</taxon>
    </lineage>
</organism>
<dbReference type="EMBL" id="JBHRVD010000001">
    <property type="protein sequence ID" value="MFC3320997.1"/>
    <property type="molecule type" value="Genomic_DNA"/>
</dbReference>
<evidence type="ECO:0000313" key="4">
    <source>
        <dbReference type="Proteomes" id="UP001595648"/>
    </source>
</evidence>
<dbReference type="NCBIfam" id="NF006056">
    <property type="entry name" value="PRK08204.1"/>
    <property type="match status" value="1"/>
</dbReference>
<sequence length="499" mass="53420">MSHWNPHFQLHQHTVAAAPIAATNGAPGLSRLRATNPAGVAEPKPGKGQRILIRGGTVVTMADDHRDFAPGDILIDGDRIVDIDHKIDATDAFVIDATGMIVVPGMVDTHRHTWQSTVHTLGPDWLLSDYFGFMRGVIGRVYRPEDLYIATLLGALEGIDSGTTTLVDWAHLMNTPAHADASVLALKDSGIRAVFGYGNSNAGYEFPNTHRLDTIDARRVRDQYFSGAGGLVTMAIAARGPDYSSREVWMDDFKAARELGLPITVHVGSNGSYSYSVGQLHEAGLLGPDITHVHCNSLKSDEYKMIADTGGTVSISVESEMHLGCGANPLSRLLANGIRPSISTDVPSVNSCDILGALRITLGTHRGQISQQMLDHSGEKTESRLTTRDILEFATLRGAAAAGLSGKTGMLAAGMQADIVLLSYKRVGLFPLHNPTALVVMNATPADVDTVVIAGKIMKRHGVLDVDLAAITRAAEASADYLYSQSKMKPRPTCYRLGA</sequence>
<dbReference type="Proteomes" id="UP001595648">
    <property type="component" value="Unassembled WGS sequence"/>
</dbReference>
<protein>
    <submittedName>
        <fullName evidence="3">Amidohydrolase family protein</fullName>
    </submittedName>
</protein>
<dbReference type="SUPFAM" id="SSF51556">
    <property type="entry name" value="Metallo-dependent hydrolases"/>
    <property type="match status" value="1"/>
</dbReference>
<dbReference type="InterPro" id="IPR011059">
    <property type="entry name" value="Metal-dep_hydrolase_composite"/>
</dbReference>
<dbReference type="Gene3D" id="3.20.20.140">
    <property type="entry name" value="Metal-dependent hydrolases"/>
    <property type="match status" value="1"/>
</dbReference>
<evidence type="ECO:0000256" key="1">
    <source>
        <dbReference type="ARBA" id="ARBA00006745"/>
    </source>
</evidence>
<dbReference type="InterPro" id="IPR006680">
    <property type="entry name" value="Amidohydro-rel"/>
</dbReference>
<comment type="caution">
    <text evidence="3">The sequence shown here is derived from an EMBL/GenBank/DDBJ whole genome shotgun (WGS) entry which is preliminary data.</text>
</comment>
<evidence type="ECO:0000313" key="3">
    <source>
        <dbReference type="EMBL" id="MFC3320997.1"/>
    </source>
</evidence>
<dbReference type="Gene3D" id="2.30.40.10">
    <property type="entry name" value="Urease, subunit C, domain 1"/>
    <property type="match status" value="1"/>
</dbReference>
<dbReference type="InterPro" id="IPR032466">
    <property type="entry name" value="Metal_Hydrolase"/>
</dbReference>
<accession>A0ABV7MGK4</accession>
<reference evidence="4" key="1">
    <citation type="journal article" date="2019" name="Int. J. Syst. Evol. Microbiol.">
        <title>The Global Catalogue of Microorganisms (GCM) 10K type strain sequencing project: providing services to taxonomists for standard genome sequencing and annotation.</title>
        <authorList>
            <consortium name="The Broad Institute Genomics Platform"/>
            <consortium name="The Broad Institute Genome Sequencing Center for Infectious Disease"/>
            <person name="Wu L."/>
            <person name="Ma J."/>
        </authorList>
    </citation>
    <scope>NUCLEOTIDE SEQUENCE [LARGE SCALE GENOMIC DNA]</scope>
    <source>
        <strain evidence="4">ICMP 19515</strain>
    </source>
</reference>
<keyword evidence="4" id="KW-1185">Reference proteome</keyword>
<proteinExistence type="inferred from homology"/>
<name>A0ABV7MGK4_9HYPH</name>
<gene>
    <name evidence="3" type="ORF">ACFOJ9_04235</name>
</gene>
<dbReference type="SUPFAM" id="SSF51338">
    <property type="entry name" value="Composite domain of metallo-dependent hydrolases"/>
    <property type="match status" value="1"/>
</dbReference>
<evidence type="ECO:0000259" key="2">
    <source>
        <dbReference type="Pfam" id="PF01979"/>
    </source>
</evidence>
<dbReference type="PANTHER" id="PTHR43794:SF5">
    <property type="entry name" value="CHLOROHYDROLASE FAMILY PROTEIN"/>
    <property type="match status" value="1"/>
</dbReference>
<dbReference type="InterPro" id="IPR050287">
    <property type="entry name" value="MTA/SAH_deaminase"/>
</dbReference>
<comment type="similarity">
    <text evidence="1">Belongs to the metallo-dependent hydrolases superfamily. ATZ/TRZ family.</text>
</comment>
<feature type="domain" description="Amidohydrolase-related" evidence="2">
    <location>
        <begin position="101"/>
        <end position="458"/>
    </location>
</feature>